<dbReference type="KEGG" id="asr:WL1483_769"/>
<dbReference type="Proteomes" id="UP000058114">
    <property type="component" value="Chromosome"/>
</dbReference>
<protein>
    <submittedName>
        <fullName evidence="1">Cytoplasmic protein</fullName>
    </submittedName>
</protein>
<dbReference type="RefSeq" id="WP_060587275.1">
    <property type="nucleotide sequence ID" value="NZ_CP013067.1"/>
</dbReference>
<dbReference type="InterPro" id="IPR020037">
    <property type="entry name" value="DUF4312"/>
</dbReference>
<dbReference type="PATRIC" id="fig|652.5.peg.3488"/>
<dbReference type="EMBL" id="CP013067">
    <property type="protein sequence ID" value="ALP40188.1"/>
    <property type="molecule type" value="Genomic_DNA"/>
</dbReference>
<dbReference type="NCBIfam" id="TIGR03578">
    <property type="entry name" value="EF_0831"/>
    <property type="match status" value="1"/>
</dbReference>
<organism evidence="1 2">
    <name type="scientific">Aeromonas schubertii</name>
    <dbReference type="NCBI Taxonomy" id="652"/>
    <lineage>
        <taxon>Bacteria</taxon>
        <taxon>Pseudomonadati</taxon>
        <taxon>Pseudomonadota</taxon>
        <taxon>Gammaproteobacteria</taxon>
        <taxon>Aeromonadales</taxon>
        <taxon>Aeromonadaceae</taxon>
        <taxon>Aeromonas</taxon>
    </lineage>
</organism>
<evidence type="ECO:0000313" key="1">
    <source>
        <dbReference type="EMBL" id="ALP40188.1"/>
    </source>
</evidence>
<dbReference type="Pfam" id="PF14189">
    <property type="entry name" value="DUF4312"/>
    <property type="match status" value="1"/>
</dbReference>
<reference evidence="2" key="1">
    <citation type="submission" date="2015-10" db="EMBL/GenBank/DDBJ databases">
        <title>Complete Genome Sequence of Aeromonas schubertii strain WL1483.</title>
        <authorList>
            <person name="Liu L."/>
        </authorList>
    </citation>
    <scope>NUCLEOTIDE SEQUENCE [LARGE SCALE GENOMIC DNA]</scope>
    <source>
        <strain evidence="2">WL1483</strain>
    </source>
</reference>
<reference evidence="1 2" key="2">
    <citation type="journal article" date="2016" name="Genome Announc.">
        <title>Complete Genome Sequence of the Highly Virulent Aeromonas schubertii Strain WL1483, Isolated from Diseased Snakehead Fish (Channa argus) in China.</title>
        <authorList>
            <person name="Liu L."/>
            <person name="Li N."/>
            <person name="Zhang D."/>
            <person name="Fu X."/>
            <person name="Shi C."/>
            <person name="Lin Q."/>
            <person name="Hao G."/>
        </authorList>
    </citation>
    <scope>NUCLEOTIDE SEQUENCE [LARGE SCALE GENOMIC DNA]</scope>
    <source>
        <strain evidence="1 2">WL1483</strain>
    </source>
</reference>
<evidence type="ECO:0000313" key="2">
    <source>
        <dbReference type="Proteomes" id="UP000058114"/>
    </source>
</evidence>
<gene>
    <name evidence="1" type="ORF">WL1483_769</name>
</gene>
<name>A0A0S2SER8_9GAMM</name>
<proteinExistence type="predicted"/>
<accession>A0A0S2SER8</accession>
<dbReference type="AlphaFoldDB" id="A0A0S2SER8"/>
<sequence>MKVVTRRQIRVSGKGSSRQHAFAAALGQVQATLLREGEQVLLRVEPLEVDVVEARERVWTERFLFLFLPREKREYSVTLDITVSMTSLDTSAVTFSRT</sequence>